<feature type="compositionally biased region" description="Basic and acidic residues" evidence="1">
    <location>
        <begin position="63"/>
        <end position="86"/>
    </location>
</feature>
<dbReference type="EMBL" id="CP015506">
    <property type="protein sequence ID" value="AND40732.1"/>
    <property type="molecule type" value="Genomic_DNA"/>
</dbReference>
<reference evidence="2 3" key="1">
    <citation type="submission" date="2016-04" db="EMBL/GenBank/DDBJ databases">
        <title>Complete genome sequence of Bacillus oceanisediminis strain 2691.</title>
        <authorList>
            <person name="Jeong H."/>
            <person name="Kim H.J."/>
            <person name="Lee D.-W."/>
        </authorList>
    </citation>
    <scope>NUCLEOTIDE SEQUENCE [LARGE SCALE GENOMIC DNA]</scope>
    <source>
        <strain evidence="2 3">2691</strain>
    </source>
</reference>
<gene>
    <name evidence="2" type="ORF">A361_16755</name>
</gene>
<evidence type="ECO:0000313" key="3">
    <source>
        <dbReference type="Proteomes" id="UP000077856"/>
    </source>
</evidence>
<accession>A0A160MCQ7</accession>
<evidence type="ECO:0000313" key="2">
    <source>
        <dbReference type="EMBL" id="AND40732.1"/>
    </source>
</evidence>
<protein>
    <submittedName>
        <fullName evidence="2">Uncharacterized protein</fullName>
    </submittedName>
</protein>
<organism evidence="2 3">
    <name type="scientific">Cytobacillus oceanisediminis 2691</name>
    <dbReference type="NCBI Taxonomy" id="1196031"/>
    <lineage>
        <taxon>Bacteria</taxon>
        <taxon>Bacillati</taxon>
        <taxon>Bacillota</taxon>
        <taxon>Bacilli</taxon>
        <taxon>Bacillales</taxon>
        <taxon>Bacillaceae</taxon>
        <taxon>Cytobacillus</taxon>
    </lineage>
</organism>
<dbReference type="AlphaFoldDB" id="A0A160MCQ7"/>
<dbReference type="Proteomes" id="UP000077856">
    <property type="component" value="Chromosome"/>
</dbReference>
<evidence type="ECO:0000256" key="1">
    <source>
        <dbReference type="SAM" id="MobiDB-lite"/>
    </source>
</evidence>
<dbReference type="KEGG" id="bon:A361_16755"/>
<name>A0A160MCQ7_9BACI</name>
<feature type="region of interest" description="Disordered" evidence="1">
    <location>
        <begin position="59"/>
        <end position="86"/>
    </location>
</feature>
<proteinExistence type="predicted"/>
<sequence length="86" mass="10054">MILVTPFRLLHYIQNGIRQVSVHGENGLTEEVALWVLQGMATRNRRVGWEMVPMVGTRRRKGVERWESGSHGHSDKDEKSRDQEKW</sequence>